<dbReference type="Gene3D" id="3.40.50.300">
    <property type="entry name" value="P-loop containing nucleotide triphosphate hydrolases"/>
    <property type="match status" value="2"/>
</dbReference>
<dbReference type="Pfam" id="PF00270">
    <property type="entry name" value="DEAD"/>
    <property type="match status" value="1"/>
</dbReference>
<comment type="caution">
    <text evidence="5">The sequence shown here is derived from an EMBL/GenBank/DDBJ whole genome shotgun (WGS) entry which is preliminary data.</text>
</comment>
<dbReference type="RefSeq" id="WP_379861422.1">
    <property type="nucleotide sequence ID" value="NZ_JBHMFC010000057.1"/>
</dbReference>
<name>A0ABV5FCM8_9FLAO</name>
<keyword evidence="2" id="KW-0067">ATP-binding</keyword>
<proteinExistence type="predicted"/>
<dbReference type="InterPro" id="IPR011545">
    <property type="entry name" value="DEAD/DEAH_box_helicase_dom"/>
</dbReference>
<sequence length="711" mass="81671">MSYKLLSEPVRKYIRKKRWESLRPIQAAAIDRIITTDSNYILASRTASGKTEAAFLPILSKIDFNKRGVQVLYISPLIALINDQFYRIEDLCKDLEIKVTKWHGEAKRSLKNELIKNPEGIVLITPESIEAMFVNSPYNVYALFENLKYIVIDEIHSFLGVDRGTQLMSLLSRLQEINENRIVIIGLSATIGNENYIEAKKFTGNSPETKVLLDKTKKETQAKFKYFESKTKELSLDLLKDLYLETNNNKVLIFPNSRGRTEEIAVKLRKLSDRVNGHKNYYSHHSSVDKEIRESIEFFAKNNERFNFCIACTSTLELGIDIGSVDKIVQIDSTHSVSSLVQRIGRSGRKEGEKSYLNLYATNKWSLLQSLACWLLYKTDYLEPIKIATKPYDILFHQLLSIAKQLSGCKRTEILNRFKANFAFQDISEDDINYIIDYSIEKDYLEVIQNEIILGLEGENIVNSREFYSVFKTEPNFQVLHSGRKIGEIPFSPQIRLNENLLLAARVWKIRDIDFNSGKIEVTSATDGKKPMFFGGGGNIDLIVRKEMLRILKSDEVYTELNESSSSVIEELRYGFKGFSTIELETERPLIVKEGKLILYTFTGTKINKSLSFLIALLGINTFLDDHTSSIEIEASQLNFKDLTKEIKIVYNDINIYLADALDKNEALLGFSKWGLFLPIKYQCEVLKDRYFDFEGAIEFMNTINLIEIKK</sequence>
<dbReference type="PROSITE" id="PS51192">
    <property type="entry name" value="HELICASE_ATP_BIND_1"/>
    <property type="match status" value="1"/>
</dbReference>
<dbReference type="SMART" id="SM00490">
    <property type="entry name" value="HELICc"/>
    <property type="match status" value="1"/>
</dbReference>
<dbReference type="Pfam" id="PF00271">
    <property type="entry name" value="Helicase_C"/>
    <property type="match status" value="1"/>
</dbReference>
<dbReference type="InterPro" id="IPR014001">
    <property type="entry name" value="Helicase_ATP-bd"/>
</dbReference>
<dbReference type="InterPro" id="IPR052511">
    <property type="entry name" value="ATP-dep_Helicase"/>
</dbReference>
<dbReference type="InterPro" id="IPR001650">
    <property type="entry name" value="Helicase_C-like"/>
</dbReference>
<evidence type="ECO:0000259" key="4">
    <source>
        <dbReference type="PROSITE" id="PS51194"/>
    </source>
</evidence>
<evidence type="ECO:0000259" key="3">
    <source>
        <dbReference type="PROSITE" id="PS51192"/>
    </source>
</evidence>
<keyword evidence="6" id="KW-1185">Reference proteome</keyword>
<protein>
    <submittedName>
        <fullName evidence="5">DEAD/DEAH box helicase</fullName>
    </submittedName>
</protein>
<dbReference type="SMART" id="SM00487">
    <property type="entry name" value="DEXDc"/>
    <property type="match status" value="1"/>
</dbReference>
<dbReference type="PROSITE" id="PS51194">
    <property type="entry name" value="HELICASE_CTER"/>
    <property type="match status" value="1"/>
</dbReference>
<evidence type="ECO:0000256" key="1">
    <source>
        <dbReference type="ARBA" id="ARBA00022741"/>
    </source>
</evidence>
<feature type="domain" description="Helicase C-terminal" evidence="4">
    <location>
        <begin position="238"/>
        <end position="393"/>
    </location>
</feature>
<dbReference type="SUPFAM" id="SSF52540">
    <property type="entry name" value="P-loop containing nucleoside triphosphate hydrolases"/>
    <property type="match status" value="1"/>
</dbReference>
<accession>A0ABV5FCM8</accession>
<keyword evidence="5" id="KW-0378">Hydrolase</keyword>
<feature type="domain" description="Helicase ATP-binding" evidence="3">
    <location>
        <begin position="31"/>
        <end position="209"/>
    </location>
</feature>
<evidence type="ECO:0000313" key="5">
    <source>
        <dbReference type="EMBL" id="MFB9057198.1"/>
    </source>
</evidence>
<reference evidence="5 6" key="1">
    <citation type="submission" date="2024-09" db="EMBL/GenBank/DDBJ databases">
        <authorList>
            <person name="Sun Q."/>
            <person name="Mori K."/>
        </authorList>
    </citation>
    <scope>NUCLEOTIDE SEQUENCE [LARGE SCALE GENOMIC DNA]</scope>
    <source>
        <strain evidence="5 6">CECT 8622</strain>
    </source>
</reference>
<evidence type="ECO:0000256" key="2">
    <source>
        <dbReference type="ARBA" id="ARBA00022840"/>
    </source>
</evidence>
<gene>
    <name evidence="5" type="ORF">ACFFU9_10640</name>
</gene>
<dbReference type="InterPro" id="IPR027417">
    <property type="entry name" value="P-loop_NTPase"/>
</dbReference>
<dbReference type="EMBL" id="JBHMFC010000057">
    <property type="protein sequence ID" value="MFB9057198.1"/>
    <property type="molecule type" value="Genomic_DNA"/>
</dbReference>
<dbReference type="Proteomes" id="UP001589585">
    <property type="component" value="Unassembled WGS sequence"/>
</dbReference>
<keyword evidence="5" id="KW-0347">Helicase</keyword>
<dbReference type="GO" id="GO:0004386">
    <property type="term" value="F:helicase activity"/>
    <property type="evidence" value="ECO:0007669"/>
    <property type="project" value="UniProtKB-KW"/>
</dbReference>
<evidence type="ECO:0000313" key="6">
    <source>
        <dbReference type="Proteomes" id="UP001589585"/>
    </source>
</evidence>
<organism evidence="5 6">
    <name type="scientific">Mariniflexile ostreae</name>
    <dbReference type="NCBI Taxonomy" id="1520892"/>
    <lineage>
        <taxon>Bacteria</taxon>
        <taxon>Pseudomonadati</taxon>
        <taxon>Bacteroidota</taxon>
        <taxon>Flavobacteriia</taxon>
        <taxon>Flavobacteriales</taxon>
        <taxon>Flavobacteriaceae</taxon>
        <taxon>Mariniflexile</taxon>
    </lineage>
</organism>
<keyword evidence="1" id="KW-0547">Nucleotide-binding</keyword>
<dbReference type="PANTHER" id="PTHR47962">
    <property type="entry name" value="ATP-DEPENDENT HELICASE LHR-RELATED-RELATED"/>
    <property type="match status" value="1"/>
</dbReference>
<dbReference type="PANTHER" id="PTHR47962:SF5">
    <property type="entry name" value="ATP-DEPENDENT HELICASE LHR-RELATED"/>
    <property type="match status" value="1"/>
</dbReference>